<dbReference type="GO" id="GO:0030015">
    <property type="term" value="C:CCR4-NOT core complex"/>
    <property type="evidence" value="ECO:0007669"/>
    <property type="project" value="UniProtKB-ARBA"/>
</dbReference>
<dbReference type="EMBL" id="KB908923">
    <property type="protein sequence ID" value="EOB14792.1"/>
    <property type="molecule type" value="Genomic_DNA"/>
</dbReference>
<organism evidence="2 3">
    <name type="scientific">Nosema bombycis (strain CQ1 / CVCC 102059)</name>
    <name type="common">Microsporidian parasite</name>
    <name type="synonym">Pebrine of silkworm</name>
    <dbReference type="NCBI Taxonomy" id="578461"/>
    <lineage>
        <taxon>Eukaryota</taxon>
        <taxon>Fungi</taxon>
        <taxon>Fungi incertae sedis</taxon>
        <taxon>Microsporidia</taxon>
        <taxon>Nosematidae</taxon>
        <taxon>Nosema</taxon>
    </lineage>
</organism>
<dbReference type="GO" id="GO:0000289">
    <property type="term" value="P:nuclear-transcribed mRNA poly(A) tail shortening"/>
    <property type="evidence" value="ECO:0007669"/>
    <property type="project" value="UniProtKB-ARBA"/>
</dbReference>
<gene>
    <name evidence="2" type="ORF">NBO_15g0005</name>
</gene>
<protein>
    <submittedName>
        <fullName evidence="2">General negative regulator of transcription</fullName>
    </submittedName>
</protein>
<dbReference type="STRING" id="578461.R0KX44"/>
<dbReference type="Pfam" id="PF04153">
    <property type="entry name" value="NOT2_3_5_C"/>
    <property type="match status" value="1"/>
</dbReference>
<dbReference type="InterPro" id="IPR038635">
    <property type="entry name" value="CCR4-NOT_su2/3/5_C_sf"/>
</dbReference>
<dbReference type="Proteomes" id="UP000016927">
    <property type="component" value="Unassembled WGS sequence"/>
</dbReference>
<evidence type="ECO:0000313" key="2">
    <source>
        <dbReference type="EMBL" id="EOB14792.1"/>
    </source>
</evidence>
<proteinExistence type="predicted"/>
<dbReference type="HOGENOM" id="CLU_130565_0_0_1"/>
<dbReference type="OMA" id="MFRDIYR"/>
<dbReference type="AlphaFoldDB" id="R0KX44"/>
<dbReference type="Gene3D" id="2.30.30.1020">
    <property type="entry name" value="CCR4-NOT complex subunit 2/3/5, C-terminal domain"/>
    <property type="match status" value="1"/>
</dbReference>
<feature type="domain" description="NOT2/NOT3/NOT5 C-terminal" evidence="1">
    <location>
        <begin position="48"/>
        <end position="142"/>
    </location>
</feature>
<dbReference type="OrthoDB" id="25391at2759"/>
<evidence type="ECO:0000259" key="1">
    <source>
        <dbReference type="Pfam" id="PF04153"/>
    </source>
</evidence>
<name>R0KX44_NOSB1</name>
<accession>R0KX44</accession>
<dbReference type="InterPro" id="IPR007282">
    <property type="entry name" value="NOT2/3/5_C"/>
</dbReference>
<keyword evidence="3" id="KW-1185">Reference proteome</keyword>
<reference evidence="2 3" key="1">
    <citation type="journal article" date="2013" name="BMC Genomics">
        <title>Comparative genomics of parasitic silkworm microsporidia reveal an association between genome expansion and host adaptation.</title>
        <authorList>
            <person name="Pan G."/>
            <person name="Xu J."/>
            <person name="Li T."/>
            <person name="Xia Q."/>
            <person name="Liu S.L."/>
            <person name="Zhang G."/>
            <person name="Li S."/>
            <person name="Li C."/>
            <person name="Liu H."/>
            <person name="Yang L."/>
            <person name="Liu T."/>
            <person name="Zhang X."/>
            <person name="Wu Z."/>
            <person name="Fan W."/>
            <person name="Dang X."/>
            <person name="Xiang H."/>
            <person name="Tao M."/>
            <person name="Li Y."/>
            <person name="Hu J."/>
            <person name="Li Z."/>
            <person name="Lin L."/>
            <person name="Luo J."/>
            <person name="Geng L."/>
            <person name="Wang L."/>
            <person name="Long M."/>
            <person name="Wan Y."/>
            <person name="He N."/>
            <person name="Zhang Z."/>
            <person name="Lu C."/>
            <person name="Keeling P.J."/>
            <person name="Wang J."/>
            <person name="Xiang Z."/>
            <person name="Zhou Z."/>
        </authorList>
    </citation>
    <scope>NUCLEOTIDE SEQUENCE [LARGE SCALE GENOMIC DNA]</scope>
    <source>
        <strain evidence="3">CQ1 / CVCC 102059</strain>
    </source>
</reference>
<sequence length="158" mass="18847">MIEKIQKEDLKDHKDLNDETLEEIAKFVKEKPYKNKNDYYPPKLLAQIIPECYTNIPFKLDKFSNYSEETLFYIFYAFPCEEIQIKAYDDLLQRGFAYSKLHKNFMTLGEEKTADNKKHTLTMFDPFIWSKVTREILFDEKFISTLEYKVMSISSGSM</sequence>
<dbReference type="GO" id="GO:0006355">
    <property type="term" value="P:regulation of DNA-templated transcription"/>
    <property type="evidence" value="ECO:0007669"/>
    <property type="project" value="InterPro"/>
</dbReference>
<evidence type="ECO:0000313" key="3">
    <source>
        <dbReference type="Proteomes" id="UP000016927"/>
    </source>
</evidence>
<dbReference type="VEuPathDB" id="MicrosporidiaDB:NBO_15g0005"/>